<evidence type="ECO:0000259" key="12">
    <source>
        <dbReference type="PROSITE" id="PS51755"/>
    </source>
</evidence>
<dbReference type="CDD" id="cd00383">
    <property type="entry name" value="trans_reg_C"/>
    <property type="match status" value="1"/>
</dbReference>
<feature type="DNA-binding region" description="OmpR/PhoB-type" evidence="10">
    <location>
        <begin position="129"/>
        <end position="228"/>
    </location>
</feature>
<feature type="modified residue" description="4-aspartylphosphate" evidence="9">
    <location>
        <position position="53"/>
    </location>
</feature>
<dbReference type="PANTHER" id="PTHR48111:SF4">
    <property type="entry name" value="DNA-BINDING DUAL TRANSCRIPTIONAL REGULATOR OMPR"/>
    <property type="match status" value="1"/>
</dbReference>
<dbReference type="InterPro" id="IPR001867">
    <property type="entry name" value="OmpR/PhoB-type_DNA-bd"/>
</dbReference>
<gene>
    <name evidence="13" type="ORF">GBAR_LOCUS30695</name>
</gene>
<dbReference type="Proteomes" id="UP001174909">
    <property type="component" value="Unassembled WGS sequence"/>
</dbReference>
<comment type="function">
    <text evidence="1">Probable promoter-specific protein mediating the interaction between DNA and RNA polymerase.</text>
</comment>
<dbReference type="PANTHER" id="PTHR48111">
    <property type="entry name" value="REGULATOR OF RPOS"/>
    <property type="match status" value="1"/>
</dbReference>
<evidence type="ECO:0000259" key="11">
    <source>
        <dbReference type="PROSITE" id="PS50110"/>
    </source>
</evidence>
<evidence type="ECO:0000256" key="2">
    <source>
        <dbReference type="ARBA" id="ARBA00015955"/>
    </source>
</evidence>
<protein>
    <recommendedName>
        <fullName evidence="2">Probable transcriptional regulator ycf27</fullName>
    </recommendedName>
    <alternativeName>
        <fullName evidence="8">OmpR-like protein</fullName>
    </alternativeName>
</protein>
<dbReference type="EMBL" id="CASHTH010004349">
    <property type="protein sequence ID" value="CAI8056341.1"/>
    <property type="molecule type" value="Genomic_DNA"/>
</dbReference>
<keyword evidence="5" id="KW-0805">Transcription regulation</keyword>
<proteinExistence type="predicted"/>
<dbReference type="InterPro" id="IPR039420">
    <property type="entry name" value="WalR-like"/>
</dbReference>
<dbReference type="Gene3D" id="1.10.10.10">
    <property type="entry name" value="Winged helix-like DNA-binding domain superfamily/Winged helix DNA-binding domain"/>
    <property type="match status" value="1"/>
</dbReference>
<evidence type="ECO:0000313" key="14">
    <source>
        <dbReference type="Proteomes" id="UP001174909"/>
    </source>
</evidence>
<dbReference type="SMART" id="SM00448">
    <property type="entry name" value="REC"/>
    <property type="match status" value="1"/>
</dbReference>
<accession>A0AA35TZ97</accession>
<dbReference type="Gene3D" id="6.10.250.690">
    <property type="match status" value="1"/>
</dbReference>
<dbReference type="FunFam" id="3.40.50.2300:FF:000001">
    <property type="entry name" value="DNA-binding response regulator PhoB"/>
    <property type="match status" value="1"/>
</dbReference>
<evidence type="ECO:0000313" key="13">
    <source>
        <dbReference type="EMBL" id="CAI8056341.1"/>
    </source>
</evidence>
<name>A0AA35TZ97_GEOBA</name>
<feature type="domain" description="Response regulatory" evidence="11">
    <location>
        <begin position="4"/>
        <end position="117"/>
    </location>
</feature>
<dbReference type="SUPFAM" id="SSF46894">
    <property type="entry name" value="C-terminal effector domain of the bipartite response regulators"/>
    <property type="match status" value="1"/>
</dbReference>
<evidence type="ECO:0000256" key="5">
    <source>
        <dbReference type="ARBA" id="ARBA00023015"/>
    </source>
</evidence>
<dbReference type="SMART" id="SM00862">
    <property type="entry name" value="Trans_reg_C"/>
    <property type="match status" value="1"/>
</dbReference>
<keyword evidence="6 10" id="KW-0238">DNA-binding</keyword>
<dbReference type="FunFam" id="1.10.10.10:FF:000018">
    <property type="entry name" value="DNA-binding response regulator ResD"/>
    <property type="match status" value="1"/>
</dbReference>
<sequence>MGSTILIVEDDPNTLEIVELYLRRDGHRVIKSQDGIEGLRLAREARPDLVVLDLMLPGMDGMEVCRTLRGESEVPVVMLTARVEEEDRLAGLDLGADDYLTKPFSPRELAARVRAVLRRTARDDLQQGPAELGYGDVKVDMRLRTVYAGENQVTLTPTEFRLLAMIIREPGRIFTREQIIDRVFGYDFDGFDRTVDAHVSNLRRKLGANSDGSGYIHTVYGVGYRFGDV</sequence>
<organism evidence="13 14">
    <name type="scientific">Geodia barretti</name>
    <name type="common">Barrett's horny sponge</name>
    <dbReference type="NCBI Taxonomy" id="519541"/>
    <lineage>
        <taxon>Eukaryota</taxon>
        <taxon>Metazoa</taxon>
        <taxon>Porifera</taxon>
        <taxon>Demospongiae</taxon>
        <taxon>Heteroscleromorpha</taxon>
        <taxon>Tetractinellida</taxon>
        <taxon>Astrophorina</taxon>
        <taxon>Geodiidae</taxon>
        <taxon>Geodia</taxon>
    </lineage>
</organism>
<comment type="caution">
    <text evidence="13">The sequence shown here is derived from an EMBL/GenBank/DDBJ whole genome shotgun (WGS) entry which is preliminary data.</text>
</comment>
<evidence type="ECO:0000256" key="7">
    <source>
        <dbReference type="ARBA" id="ARBA00023163"/>
    </source>
</evidence>
<dbReference type="Gene3D" id="3.40.50.2300">
    <property type="match status" value="1"/>
</dbReference>
<dbReference type="PROSITE" id="PS51755">
    <property type="entry name" value="OMPR_PHOB"/>
    <property type="match status" value="1"/>
</dbReference>
<dbReference type="InterPro" id="IPR001789">
    <property type="entry name" value="Sig_transdc_resp-reg_receiver"/>
</dbReference>
<keyword evidence="7" id="KW-0804">Transcription</keyword>
<keyword evidence="3 9" id="KW-0597">Phosphoprotein</keyword>
<evidence type="ECO:0000256" key="10">
    <source>
        <dbReference type="PROSITE-ProRule" id="PRU01091"/>
    </source>
</evidence>
<evidence type="ECO:0000256" key="8">
    <source>
        <dbReference type="ARBA" id="ARBA00032623"/>
    </source>
</evidence>
<dbReference type="Pfam" id="PF00072">
    <property type="entry name" value="Response_reg"/>
    <property type="match status" value="1"/>
</dbReference>
<evidence type="ECO:0000256" key="6">
    <source>
        <dbReference type="ARBA" id="ARBA00023125"/>
    </source>
</evidence>
<dbReference type="InterPro" id="IPR011006">
    <property type="entry name" value="CheY-like_superfamily"/>
</dbReference>
<evidence type="ECO:0000256" key="1">
    <source>
        <dbReference type="ARBA" id="ARBA00003612"/>
    </source>
</evidence>
<dbReference type="GO" id="GO:0005829">
    <property type="term" value="C:cytosol"/>
    <property type="evidence" value="ECO:0007669"/>
    <property type="project" value="TreeGrafter"/>
</dbReference>
<evidence type="ECO:0000256" key="3">
    <source>
        <dbReference type="ARBA" id="ARBA00022553"/>
    </source>
</evidence>
<dbReference type="InterPro" id="IPR016032">
    <property type="entry name" value="Sig_transdc_resp-reg_C-effctor"/>
</dbReference>
<dbReference type="InterPro" id="IPR036388">
    <property type="entry name" value="WH-like_DNA-bd_sf"/>
</dbReference>
<evidence type="ECO:0000256" key="9">
    <source>
        <dbReference type="PROSITE-ProRule" id="PRU00169"/>
    </source>
</evidence>
<dbReference type="GO" id="GO:0006355">
    <property type="term" value="P:regulation of DNA-templated transcription"/>
    <property type="evidence" value="ECO:0007669"/>
    <property type="project" value="InterPro"/>
</dbReference>
<reference evidence="13" key="1">
    <citation type="submission" date="2023-03" db="EMBL/GenBank/DDBJ databases">
        <authorList>
            <person name="Steffen K."/>
            <person name="Cardenas P."/>
        </authorList>
    </citation>
    <scope>NUCLEOTIDE SEQUENCE</scope>
</reference>
<keyword evidence="14" id="KW-1185">Reference proteome</keyword>
<dbReference type="PROSITE" id="PS50110">
    <property type="entry name" value="RESPONSE_REGULATORY"/>
    <property type="match status" value="1"/>
</dbReference>
<dbReference type="GO" id="GO:0000156">
    <property type="term" value="F:phosphorelay response regulator activity"/>
    <property type="evidence" value="ECO:0007669"/>
    <property type="project" value="TreeGrafter"/>
</dbReference>
<dbReference type="Pfam" id="PF00486">
    <property type="entry name" value="Trans_reg_C"/>
    <property type="match status" value="1"/>
</dbReference>
<keyword evidence="4" id="KW-0902">Two-component regulatory system</keyword>
<dbReference type="SUPFAM" id="SSF52172">
    <property type="entry name" value="CheY-like"/>
    <property type="match status" value="1"/>
</dbReference>
<feature type="domain" description="OmpR/PhoB-type" evidence="12">
    <location>
        <begin position="129"/>
        <end position="228"/>
    </location>
</feature>
<dbReference type="GO" id="GO:0032993">
    <property type="term" value="C:protein-DNA complex"/>
    <property type="evidence" value="ECO:0007669"/>
    <property type="project" value="TreeGrafter"/>
</dbReference>
<dbReference type="GO" id="GO:0000976">
    <property type="term" value="F:transcription cis-regulatory region binding"/>
    <property type="evidence" value="ECO:0007669"/>
    <property type="project" value="TreeGrafter"/>
</dbReference>
<evidence type="ECO:0000256" key="4">
    <source>
        <dbReference type="ARBA" id="ARBA00023012"/>
    </source>
</evidence>
<dbReference type="AlphaFoldDB" id="A0AA35TZ97"/>